<dbReference type="EMBL" id="CAJNDS010001112">
    <property type="protein sequence ID" value="CAE7247757.1"/>
    <property type="molecule type" value="Genomic_DNA"/>
</dbReference>
<evidence type="ECO:0000256" key="1">
    <source>
        <dbReference type="SAM" id="MobiDB-lite"/>
    </source>
</evidence>
<gene>
    <name evidence="2" type="primary">ddx18</name>
    <name evidence="2" type="ORF">SNAT2548_LOCUS11927</name>
</gene>
<keyword evidence="3" id="KW-1185">Reference proteome</keyword>
<evidence type="ECO:0000313" key="2">
    <source>
        <dbReference type="EMBL" id="CAE7247757.1"/>
    </source>
</evidence>
<dbReference type="Proteomes" id="UP000604046">
    <property type="component" value="Unassembled WGS sequence"/>
</dbReference>
<accession>A0A812LKH0</accession>
<comment type="caution">
    <text evidence="2">The sequence shown here is derived from an EMBL/GenBank/DDBJ whole genome shotgun (WGS) entry which is preliminary data.</text>
</comment>
<organism evidence="2 3">
    <name type="scientific">Symbiodinium natans</name>
    <dbReference type="NCBI Taxonomy" id="878477"/>
    <lineage>
        <taxon>Eukaryota</taxon>
        <taxon>Sar</taxon>
        <taxon>Alveolata</taxon>
        <taxon>Dinophyceae</taxon>
        <taxon>Suessiales</taxon>
        <taxon>Symbiodiniaceae</taxon>
        <taxon>Symbiodinium</taxon>
    </lineage>
</organism>
<proteinExistence type="predicted"/>
<evidence type="ECO:0000313" key="3">
    <source>
        <dbReference type="Proteomes" id="UP000604046"/>
    </source>
</evidence>
<sequence length="313" mass="34139">MDDLGSFQLQLQVFAASVACLGEPGTWATRRPILEVSLGDIHKETRPATWNDSAGSSRGSCWIPSGQECPWRFDDALTFTASVEELDTHSALSFRLRVQSDVVLGVVTVKLPTEVLGMATADLLRHVLPICNPTRQGDDRFRYQSPVQMVTLKEVNASEVGSIAVLFALDADPKELLAAASITAAAKPFLRRPETMQATWWLDCCSSEGRRVCSEHCEAEQGPDGQDGDTSLNLPTLLRRPEPPSLPSPEQAPDGWICRRGPGGRMFWHHKALGPAPWEAVPSGLKNSRAFYRSIMGKVADLSDLPQSSGSMV</sequence>
<protein>
    <submittedName>
        <fullName evidence="2">Ddx18 protein</fullName>
    </submittedName>
</protein>
<dbReference type="AlphaFoldDB" id="A0A812LKH0"/>
<dbReference type="OrthoDB" id="415735at2759"/>
<reference evidence="2" key="1">
    <citation type="submission" date="2021-02" db="EMBL/GenBank/DDBJ databases">
        <authorList>
            <person name="Dougan E. K."/>
            <person name="Rhodes N."/>
            <person name="Thang M."/>
            <person name="Chan C."/>
        </authorList>
    </citation>
    <scope>NUCLEOTIDE SEQUENCE</scope>
</reference>
<name>A0A812LKH0_9DINO</name>
<feature type="region of interest" description="Disordered" evidence="1">
    <location>
        <begin position="217"/>
        <end position="256"/>
    </location>
</feature>